<dbReference type="PROSITE" id="PS50053">
    <property type="entry name" value="UBIQUITIN_2"/>
    <property type="match status" value="1"/>
</dbReference>
<dbReference type="Proteomes" id="UP000001610">
    <property type="component" value="Unassembled WGS sequence"/>
</dbReference>
<dbReference type="AlphaFoldDB" id="G3JAY5"/>
<dbReference type="KEGG" id="cmt:CCM_03469"/>
<feature type="compositionally biased region" description="Basic and acidic residues" evidence="1">
    <location>
        <begin position="492"/>
        <end position="512"/>
    </location>
</feature>
<feature type="compositionally biased region" description="Basic and acidic residues" evidence="1">
    <location>
        <begin position="196"/>
        <end position="212"/>
    </location>
</feature>
<dbReference type="Pfam" id="PF00240">
    <property type="entry name" value="ubiquitin"/>
    <property type="match status" value="1"/>
</dbReference>
<organism evidence="3 4">
    <name type="scientific">Cordyceps militaris (strain CM01)</name>
    <name type="common">Caterpillar fungus</name>
    <dbReference type="NCBI Taxonomy" id="983644"/>
    <lineage>
        <taxon>Eukaryota</taxon>
        <taxon>Fungi</taxon>
        <taxon>Dikarya</taxon>
        <taxon>Ascomycota</taxon>
        <taxon>Pezizomycotina</taxon>
        <taxon>Sordariomycetes</taxon>
        <taxon>Hypocreomycetidae</taxon>
        <taxon>Hypocreales</taxon>
        <taxon>Cordycipitaceae</taxon>
        <taxon>Cordyceps</taxon>
    </lineage>
</organism>
<reference evidence="3 4" key="1">
    <citation type="journal article" date="2011" name="Genome Biol.">
        <title>Genome sequence of the insect pathogenic fungus Cordyceps militaris, a valued traditional Chinese medicine.</title>
        <authorList>
            <person name="Zheng P."/>
            <person name="Xia Y."/>
            <person name="Xiao G."/>
            <person name="Xiong C."/>
            <person name="Hu X."/>
            <person name="Zhang S."/>
            <person name="Zheng H."/>
            <person name="Huang Y."/>
            <person name="Zhou Y."/>
            <person name="Wang S."/>
            <person name="Zhao G.P."/>
            <person name="Liu X."/>
            <person name="St Leger R.J."/>
            <person name="Wang C."/>
        </authorList>
    </citation>
    <scope>NUCLEOTIDE SEQUENCE [LARGE SCALE GENOMIC DNA]</scope>
    <source>
        <strain evidence="3 4">CM01</strain>
    </source>
</reference>
<name>G3JAY5_CORMM</name>
<sequence length="574" mass="64202">MKHHIVSIAALAAQVCLGFKFYALTMAGNVYTLTGEDSTKVSVIKQQLEQVAHIPVAQQKILFKGRELQSDNVLSDYGIHEASVGCLGSVALRQARRAKEVQMLGNARHVKLGRGCARNRTALRAAIDWMLLSSFVLLAAEDIGTSELCDAVGQTGPHLCQSRCTTVRHYVRMGSHRESSDLPPVYRSVDPLSESSSERDAPASEGPHETPRKRFDYHVRLREIRQVEEWRRTYMHKRFYTNLETPNIPARDWVIKQWQKQGIWANTWPDTGPGDEERWNCGGSESIPACLLSMELGWEFEYIVLVQNPVLLPCLAATRARLPTNITPVTWKPRDIGQQALSQLLARWTEEGFSSCTIQQSTLEYRRDLGELRDWLPPLARHCFDSLKVFSWPDLLNGWQNKLGDHETDQPCFGLSPESRDMAEAAVKEAQAESRRVEALRRKSPLQAPTAAQNVTGEATADGALDVEAGEISGKSSRQSRKVEMPGAPGPRFDERATSTEASREDVSERGTRRSSRRARSSAAGLSEASHHRAANRDEVGDAAGSSEDIVSRRRRRRPRDDDHGQGAKRRRLA</sequence>
<feature type="region of interest" description="Disordered" evidence="1">
    <location>
        <begin position="175"/>
        <end position="212"/>
    </location>
</feature>
<gene>
    <name evidence="3" type="ORF">CCM_03469</name>
</gene>
<feature type="domain" description="Ubiquitin-like" evidence="2">
    <location>
        <begin position="19"/>
        <end position="83"/>
    </location>
</feature>
<protein>
    <submittedName>
        <fullName evidence="3">Ubiquitin</fullName>
    </submittedName>
</protein>
<dbReference type="VEuPathDB" id="FungiDB:CCM_03469"/>
<keyword evidence="4" id="KW-1185">Reference proteome</keyword>
<accession>G3JAY5</accession>
<dbReference type="OrthoDB" id="417450at2759"/>
<evidence type="ECO:0000313" key="4">
    <source>
        <dbReference type="Proteomes" id="UP000001610"/>
    </source>
</evidence>
<evidence type="ECO:0000256" key="1">
    <source>
        <dbReference type="SAM" id="MobiDB-lite"/>
    </source>
</evidence>
<dbReference type="CDD" id="cd17039">
    <property type="entry name" value="Ubl_ubiquitin_like"/>
    <property type="match status" value="1"/>
</dbReference>
<dbReference type="HOGENOM" id="CLU_474878_0_0_1"/>
<feature type="region of interest" description="Disordered" evidence="1">
    <location>
        <begin position="428"/>
        <end position="574"/>
    </location>
</feature>
<dbReference type="RefSeq" id="XP_006668683.1">
    <property type="nucleotide sequence ID" value="XM_006668620.1"/>
</dbReference>
<dbReference type="InterPro" id="IPR029071">
    <property type="entry name" value="Ubiquitin-like_domsf"/>
</dbReference>
<dbReference type="STRING" id="983644.G3JAY5"/>
<feature type="compositionally biased region" description="Basic and acidic residues" evidence="1">
    <location>
        <begin position="529"/>
        <end position="540"/>
    </location>
</feature>
<dbReference type="EMBL" id="JH126400">
    <property type="protein sequence ID" value="EGX95197.1"/>
    <property type="molecule type" value="Genomic_DNA"/>
</dbReference>
<evidence type="ECO:0000259" key="2">
    <source>
        <dbReference type="PROSITE" id="PS50053"/>
    </source>
</evidence>
<dbReference type="InterPro" id="IPR000626">
    <property type="entry name" value="Ubiquitin-like_dom"/>
</dbReference>
<dbReference type="SMART" id="SM00213">
    <property type="entry name" value="UBQ"/>
    <property type="match status" value="1"/>
</dbReference>
<proteinExistence type="predicted"/>
<dbReference type="InParanoid" id="G3JAY5"/>
<evidence type="ECO:0000313" key="3">
    <source>
        <dbReference type="EMBL" id="EGX95197.1"/>
    </source>
</evidence>
<dbReference type="Gene3D" id="3.10.20.90">
    <property type="entry name" value="Phosphatidylinositol 3-kinase Catalytic Subunit, Chain A, domain 1"/>
    <property type="match status" value="1"/>
</dbReference>
<dbReference type="GeneID" id="18165495"/>
<feature type="compositionally biased region" description="Basic and acidic residues" evidence="1">
    <location>
        <begin position="428"/>
        <end position="441"/>
    </location>
</feature>
<dbReference type="SUPFAM" id="SSF54236">
    <property type="entry name" value="Ubiquitin-like"/>
    <property type="match status" value="1"/>
</dbReference>